<reference evidence="2 3" key="1">
    <citation type="submission" date="2015-04" db="EMBL/GenBank/DDBJ databases">
        <authorList>
            <person name="Syromyatnikov M.Y."/>
            <person name="Popov V.N."/>
        </authorList>
    </citation>
    <scope>NUCLEOTIDE SEQUENCE [LARGE SCALE GENOMIC DNA]</scope>
</reference>
<keyword evidence="1" id="KW-0732">Signal</keyword>
<dbReference type="AlphaFoldDB" id="A0A1J1J926"/>
<proteinExistence type="predicted"/>
<evidence type="ECO:0000313" key="2">
    <source>
        <dbReference type="EMBL" id="CRL07497.1"/>
    </source>
</evidence>
<gene>
    <name evidence="2" type="ORF">CLUMA_CG020464</name>
</gene>
<sequence length="149" mass="16334">MKGLTILLFATVIASSDAAQKCEEVTDPCASVRAAAAPIYENANNTYIAVQDRCTPQLEAADSSEELDQIYSQCTGELSDALRNVISALGDLVGINPPENYIKIAAKHEENPCLAETDFKILSNYDIVTHHFYYIKNPDAEKIKFGSFL</sequence>
<dbReference type="EMBL" id="CVRI01000072">
    <property type="protein sequence ID" value="CRL07497.1"/>
    <property type="molecule type" value="Genomic_DNA"/>
</dbReference>
<evidence type="ECO:0000256" key="1">
    <source>
        <dbReference type="SAM" id="SignalP"/>
    </source>
</evidence>
<feature type="chain" id="PRO_5012453046" evidence="1">
    <location>
        <begin position="19"/>
        <end position="149"/>
    </location>
</feature>
<keyword evidence="3" id="KW-1185">Reference proteome</keyword>
<accession>A0A1J1J926</accession>
<feature type="signal peptide" evidence="1">
    <location>
        <begin position="1"/>
        <end position="18"/>
    </location>
</feature>
<organism evidence="2 3">
    <name type="scientific">Clunio marinus</name>
    <dbReference type="NCBI Taxonomy" id="568069"/>
    <lineage>
        <taxon>Eukaryota</taxon>
        <taxon>Metazoa</taxon>
        <taxon>Ecdysozoa</taxon>
        <taxon>Arthropoda</taxon>
        <taxon>Hexapoda</taxon>
        <taxon>Insecta</taxon>
        <taxon>Pterygota</taxon>
        <taxon>Neoptera</taxon>
        <taxon>Endopterygota</taxon>
        <taxon>Diptera</taxon>
        <taxon>Nematocera</taxon>
        <taxon>Chironomoidea</taxon>
        <taxon>Chironomidae</taxon>
        <taxon>Clunio</taxon>
    </lineage>
</organism>
<dbReference type="Proteomes" id="UP000183832">
    <property type="component" value="Unassembled WGS sequence"/>
</dbReference>
<name>A0A1J1J926_9DIPT</name>
<evidence type="ECO:0000313" key="3">
    <source>
        <dbReference type="Proteomes" id="UP000183832"/>
    </source>
</evidence>
<protein>
    <submittedName>
        <fullName evidence="2">CLUMA_CG020464, isoform B</fullName>
    </submittedName>
</protein>